<dbReference type="PANTHER" id="PTHR21207:SF1">
    <property type="entry name" value="PACRG-LIKE PROTEIN"/>
    <property type="match status" value="1"/>
</dbReference>
<dbReference type="Pfam" id="PF10274">
    <property type="entry name" value="ParcG"/>
    <property type="match status" value="1"/>
</dbReference>
<name>A0A1Y2BQ94_9FUNG</name>
<gene>
    <name evidence="2" type="ORF">BCR33DRAFT_721836</name>
</gene>
<dbReference type="Gene3D" id="1.25.10.10">
    <property type="entry name" value="Leucine-rich Repeat Variant"/>
    <property type="match status" value="1"/>
</dbReference>
<dbReference type="InterPro" id="IPR016024">
    <property type="entry name" value="ARM-type_fold"/>
</dbReference>
<evidence type="ECO:0000313" key="3">
    <source>
        <dbReference type="Proteomes" id="UP000193642"/>
    </source>
</evidence>
<accession>A0A1Y2BQ94</accession>
<feature type="compositionally biased region" description="Low complexity" evidence="1">
    <location>
        <begin position="30"/>
        <end position="64"/>
    </location>
</feature>
<sequence>MFSTAPRAVSTSTKKASSPNTNTTRPGPLPKKTSATTPISTKISPTTSRKSTASSSSKPSTQSTIAPAAEPKTASTKISTRSVPKAILDLGNGSHKTAFSAAYSKGGFPCRLEHGSVKHKISWSQPIHTLSYNPLLITLMEGLRETKHPFLFLVPTSIQELLLAPDARPKIEPILAQCIPPLRHALSSKDKCTILSSLTVTKHLAECMGASLLPYLPSILPPIALHSHSRDTQVKESVTLCLQGIESGIALHEGPRSIEVQTSLSGSGVEKGVKTVNVGEWIGVGGGERGVGGVEGVEALKMIKAKVPTYSSVFG</sequence>
<evidence type="ECO:0000313" key="2">
    <source>
        <dbReference type="EMBL" id="ORY36922.1"/>
    </source>
</evidence>
<reference evidence="2 3" key="1">
    <citation type="submission" date="2016-07" db="EMBL/GenBank/DDBJ databases">
        <title>Pervasive Adenine N6-methylation of Active Genes in Fungi.</title>
        <authorList>
            <consortium name="DOE Joint Genome Institute"/>
            <person name="Mondo S.J."/>
            <person name="Dannebaum R.O."/>
            <person name="Kuo R.C."/>
            <person name="Labutti K."/>
            <person name="Haridas S."/>
            <person name="Kuo A."/>
            <person name="Salamov A."/>
            <person name="Ahrendt S.R."/>
            <person name="Lipzen A."/>
            <person name="Sullivan W."/>
            <person name="Andreopoulos W.B."/>
            <person name="Clum A."/>
            <person name="Lindquist E."/>
            <person name="Daum C."/>
            <person name="Ramamoorthy G.K."/>
            <person name="Gryganskyi A."/>
            <person name="Culley D."/>
            <person name="Magnuson J.K."/>
            <person name="James T.Y."/>
            <person name="O'Malley M.A."/>
            <person name="Stajich J.E."/>
            <person name="Spatafora J.W."/>
            <person name="Visel A."/>
            <person name="Grigoriev I.V."/>
        </authorList>
    </citation>
    <scope>NUCLEOTIDE SEQUENCE [LARGE SCALE GENOMIC DNA]</scope>
    <source>
        <strain evidence="2 3">JEL800</strain>
    </source>
</reference>
<dbReference type="Proteomes" id="UP000193642">
    <property type="component" value="Unassembled WGS sequence"/>
</dbReference>
<dbReference type="EMBL" id="MCGO01000053">
    <property type="protein sequence ID" value="ORY36922.1"/>
    <property type="molecule type" value="Genomic_DNA"/>
</dbReference>
<evidence type="ECO:0000256" key="1">
    <source>
        <dbReference type="SAM" id="MobiDB-lite"/>
    </source>
</evidence>
<dbReference type="InterPro" id="IPR011989">
    <property type="entry name" value="ARM-like"/>
</dbReference>
<protein>
    <submittedName>
        <fullName evidence="2">Uncharacterized protein</fullName>
    </submittedName>
</protein>
<organism evidence="2 3">
    <name type="scientific">Rhizoclosmatium globosum</name>
    <dbReference type="NCBI Taxonomy" id="329046"/>
    <lineage>
        <taxon>Eukaryota</taxon>
        <taxon>Fungi</taxon>
        <taxon>Fungi incertae sedis</taxon>
        <taxon>Chytridiomycota</taxon>
        <taxon>Chytridiomycota incertae sedis</taxon>
        <taxon>Chytridiomycetes</taxon>
        <taxon>Chytridiales</taxon>
        <taxon>Chytriomycetaceae</taxon>
        <taxon>Rhizoclosmatium</taxon>
    </lineage>
</organism>
<dbReference type="STRING" id="329046.A0A1Y2BQ94"/>
<dbReference type="AlphaFoldDB" id="A0A1Y2BQ94"/>
<comment type="caution">
    <text evidence="2">The sequence shown here is derived from an EMBL/GenBank/DDBJ whole genome shotgun (WGS) entry which is preliminary data.</text>
</comment>
<dbReference type="SUPFAM" id="SSF48371">
    <property type="entry name" value="ARM repeat"/>
    <property type="match status" value="1"/>
</dbReference>
<feature type="compositionally biased region" description="Polar residues" evidence="1">
    <location>
        <begin position="1"/>
        <end position="25"/>
    </location>
</feature>
<dbReference type="InterPro" id="IPR019399">
    <property type="entry name" value="Parkin_co-regulated_protein"/>
</dbReference>
<keyword evidence="3" id="KW-1185">Reference proteome</keyword>
<dbReference type="PANTHER" id="PTHR21207">
    <property type="entry name" value="PARKIN COREGULATED GENE PROTEIN PARK2 COREGULATED"/>
    <property type="match status" value="1"/>
</dbReference>
<dbReference type="OrthoDB" id="10258089at2759"/>
<feature type="region of interest" description="Disordered" evidence="1">
    <location>
        <begin position="1"/>
        <end position="80"/>
    </location>
</feature>
<proteinExistence type="predicted"/>